<evidence type="ECO:0000256" key="1">
    <source>
        <dbReference type="ARBA" id="ARBA00022737"/>
    </source>
</evidence>
<feature type="compositionally biased region" description="Basic residues" evidence="4">
    <location>
        <begin position="1"/>
        <end position="12"/>
    </location>
</feature>
<feature type="compositionally biased region" description="Polar residues" evidence="4">
    <location>
        <begin position="61"/>
        <end position="85"/>
    </location>
</feature>
<evidence type="ECO:0000256" key="3">
    <source>
        <dbReference type="PROSITE-ProRule" id="PRU00023"/>
    </source>
</evidence>
<keyword evidence="2 3" id="KW-0040">ANK repeat</keyword>
<dbReference type="PROSITE" id="PS50297">
    <property type="entry name" value="ANK_REP_REGION"/>
    <property type="match status" value="3"/>
</dbReference>
<feature type="compositionally biased region" description="Polar residues" evidence="4">
    <location>
        <begin position="235"/>
        <end position="245"/>
    </location>
</feature>
<dbReference type="Pfam" id="PF13606">
    <property type="entry name" value="Ank_3"/>
    <property type="match status" value="1"/>
</dbReference>
<dbReference type="PROSITE" id="PS50088">
    <property type="entry name" value="ANK_REPEAT"/>
    <property type="match status" value="3"/>
</dbReference>
<protein>
    <submittedName>
        <fullName evidence="5">BCL3-like protein</fullName>
    </submittedName>
</protein>
<dbReference type="InterPro" id="IPR051070">
    <property type="entry name" value="NF-kappa-B_inhibitor"/>
</dbReference>
<feature type="repeat" description="ANK" evidence="3">
    <location>
        <begin position="396"/>
        <end position="428"/>
    </location>
</feature>
<evidence type="ECO:0000313" key="5">
    <source>
        <dbReference type="EMBL" id="WAR04147.1"/>
    </source>
</evidence>
<feature type="compositionally biased region" description="Basic and acidic residues" evidence="4">
    <location>
        <begin position="247"/>
        <end position="262"/>
    </location>
</feature>
<gene>
    <name evidence="5" type="ORF">MAR_019516</name>
</gene>
<proteinExistence type="predicted"/>
<feature type="repeat" description="ANK" evidence="3">
    <location>
        <begin position="465"/>
        <end position="497"/>
    </location>
</feature>
<reference evidence="5" key="1">
    <citation type="submission" date="2022-11" db="EMBL/GenBank/DDBJ databases">
        <title>Centuries of genome instability and evolution in soft-shell clam transmissible cancer (bioRxiv).</title>
        <authorList>
            <person name="Hart S.F.M."/>
            <person name="Yonemitsu M.A."/>
            <person name="Giersch R.M."/>
            <person name="Beal B.F."/>
            <person name="Arriagada G."/>
            <person name="Davis B.W."/>
            <person name="Ostrander E.A."/>
            <person name="Goff S.P."/>
            <person name="Metzger M.J."/>
        </authorList>
    </citation>
    <scope>NUCLEOTIDE SEQUENCE</scope>
    <source>
        <strain evidence="5">MELC-2E11</strain>
        <tissue evidence="5">Siphon/mantle</tissue>
    </source>
</reference>
<feature type="repeat" description="ANK" evidence="3">
    <location>
        <begin position="499"/>
        <end position="531"/>
    </location>
</feature>
<organism evidence="5 6">
    <name type="scientific">Mya arenaria</name>
    <name type="common">Soft-shell clam</name>
    <dbReference type="NCBI Taxonomy" id="6604"/>
    <lineage>
        <taxon>Eukaryota</taxon>
        <taxon>Metazoa</taxon>
        <taxon>Spiralia</taxon>
        <taxon>Lophotrochozoa</taxon>
        <taxon>Mollusca</taxon>
        <taxon>Bivalvia</taxon>
        <taxon>Autobranchia</taxon>
        <taxon>Heteroconchia</taxon>
        <taxon>Euheterodonta</taxon>
        <taxon>Imparidentia</taxon>
        <taxon>Neoheterodontei</taxon>
        <taxon>Myida</taxon>
        <taxon>Myoidea</taxon>
        <taxon>Myidae</taxon>
        <taxon>Mya</taxon>
    </lineage>
</organism>
<dbReference type="PANTHER" id="PTHR46680:SF3">
    <property type="entry name" value="NF-KAPPA-B INHIBITOR CACTUS"/>
    <property type="match status" value="1"/>
</dbReference>
<evidence type="ECO:0000313" key="6">
    <source>
        <dbReference type="Proteomes" id="UP001164746"/>
    </source>
</evidence>
<feature type="region of interest" description="Disordered" evidence="4">
    <location>
        <begin position="228"/>
        <end position="262"/>
    </location>
</feature>
<evidence type="ECO:0000256" key="2">
    <source>
        <dbReference type="ARBA" id="ARBA00023043"/>
    </source>
</evidence>
<dbReference type="Gene3D" id="1.25.40.20">
    <property type="entry name" value="Ankyrin repeat-containing domain"/>
    <property type="match status" value="1"/>
</dbReference>
<dbReference type="InterPro" id="IPR036770">
    <property type="entry name" value="Ankyrin_rpt-contain_sf"/>
</dbReference>
<dbReference type="Pfam" id="PF12796">
    <property type="entry name" value="Ank_2"/>
    <property type="match status" value="1"/>
</dbReference>
<name>A0ABY7E2A0_MYAAR</name>
<evidence type="ECO:0000256" key="4">
    <source>
        <dbReference type="SAM" id="MobiDB-lite"/>
    </source>
</evidence>
<feature type="compositionally biased region" description="Basic residues" evidence="4">
    <location>
        <begin position="93"/>
        <end position="107"/>
    </location>
</feature>
<keyword evidence="6" id="KW-1185">Reference proteome</keyword>
<dbReference type="SUPFAM" id="SSF48403">
    <property type="entry name" value="Ankyrin repeat"/>
    <property type="match status" value="1"/>
</dbReference>
<dbReference type="EMBL" id="CP111016">
    <property type="protein sequence ID" value="WAR04147.1"/>
    <property type="molecule type" value="Genomic_DNA"/>
</dbReference>
<feature type="region of interest" description="Disordered" evidence="4">
    <location>
        <begin position="1"/>
        <end position="107"/>
    </location>
</feature>
<dbReference type="PANTHER" id="PTHR46680">
    <property type="entry name" value="NF-KAPPA-B INHIBITOR ALPHA"/>
    <property type="match status" value="1"/>
</dbReference>
<feature type="compositionally biased region" description="Basic and acidic residues" evidence="4">
    <location>
        <begin position="17"/>
        <end position="38"/>
    </location>
</feature>
<keyword evidence="1" id="KW-0677">Repeat</keyword>
<dbReference type="InterPro" id="IPR002110">
    <property type="entry name" value="Ankyrin_rpt"/>
</dbReference>
<dbReference type="SMART" id="SM00248">
    <property type="entry name" value="ANK"/>
    <property type="match status" value="5"/>
</dbReference>
<dbReference type="Proteomes" id="UP001164746">
    <property type="component" value="Chromosome 5"/>
</dbReference>
<sequence length="578" mass="63999">MDGKKTRRRKSKASNGRSEEKPKMAKVTNEKEEHDRLEAASVLSSLIYLPPKEPSSKDDTPTNVKSPQTVTTESLTYFPNAQSRTGIPESPHHLRTQTKQARGRGTMRVKNTASARANDQNAALLANMVSDRVLENIAQLKKSKNSQKIENTPTANEQAAVMAAWQQLQRDQRPIESHVITPERGRSNSNLSRPPTAKVPRTINTDVTVNKTVAMALRQAVASNINKVETDSSTKNKTPTSTVAQTDKVDIEGASKKKDDTETKLPLKKRRLIGVDGENSSLLSSEFLTRAADSVTTSRNLESMMQLAKQTSQDLPSLVTMAVEPSNLKAEGYRPVKFDPRTSLLVLQDVRVALTPDEDGDLPLHIAVVHENLELVKKFIDIMAMSGKTVDRFNKLQQTPLHLAVLVNQPEIVKELLVAGANPNLFDRNGCTSVHLSVCKRFHACLRTVFDHSMNAPVVNSRDYEGYSPMHTAVEQDNMESLQILIEKGADIDNQDGKAGRSVLFYATEYNRTEMVRYLLEVGANAELQNYAVWIGFFGLLSSQVSSEQKVDIHCDGSYDELPSLSTLYSTIGRGANY</sequence>
<accession>A0ABY7E2A0</accession>